<protein>
    <submittedName>
        <fullName evidence="3">PPP4R1</fullName>
    </submittedName>
</protein>
<keyword evidence="4" id="KW-1185">Reference proteome</keyword>
<evidence type="ECO:0000256" key="1">
    <source>
        <dbReference type="ARBA" id="ARBA00022737"/>
    </source>
</evidence>
<feature type="compositionally biased region" description="Low complexity" evidence="2">
    <location>
        <begin position="384"/>
        <end position="399"/>
    </location>
</feature>
<dbReference type="PANTHER" id="PTHR10648">
    <property type="entry name" value="SERINE/THREONINE-PROTEIN PHOSPHATASE PP2A 65 KDA REGULATORY SUBUNIT"/>
    <property type="match status" value="1"/>
</dbReference>
<dbReference type="InterPro" id="IPR016024">
    <property type="entry name" value="ARM-type_fold"/>
</dbReference>
<evidence type="ECO:0000313" key="3">
    <source>
        <dbReference type="EMBL" id="CAC5413124.1"/>
    </source>
</evidence>
<dbReference type="Gene3D" id="1.25.10.10">
    <property type="entry name" value="Leucine-rich Repeat Variant"/>
    <property type="match status" value="2"/>
</dbReference>
<feature type="compositionally biased region" description="Acidic residues" evidence="2">
    <location>
        <begin position="13"/>
        <end position="32"/>
    </location>
</feature>
<organism evidence="3 4">
    <name type="scientific">Mytilus coruscus</name>
    <name type="common">Sea mussel</name>
    <dbReference type="NCBI Taxonomy" id="42192"/>
    <lineage>
        <taxon>Eukaryota</taxon>
        <taxon>Metazoa</taxon>
        <taxon>Spiralia</taxon>
        <taxon>Lophotrochozoa</taxon>
        <taxon>Mollusca</taxon>
        <taxon>Bivalvia</taxon>
        <taxon>Autobranchia</taxon>
        <taxon>Pteriomorphia</taxon>
        <taxon>Mytilida</taxon>
        <taxon>Mytiloidea</taxon>
        <taxon>Mytilidae</taxon>
        <taxon>Mytilinae</taxon>
        <taxon>Mytilus</taxon>
    </lineage>
</organism>
<evidence type="ECO:0000256" key="2">
    <source>
        <dbReference type="SAM" id="MobiDB-lite"/>
    </source>
</evidence>
<reference evidence="3 4" key="1">
    <citation type="submission" date="2020-06" db="EMBL/GenBank/DDBJ databases">
        <authorList>
            <person name="Li R."/>
            <person name="Bekaert M."/>
        </authorList>
    </citation>
    <scope>NUCLEOTIDE SEQUENCE [LARGE SCALE GENOMIC DNA]</scope>
    <source>
        <strain evidence="4">wild</strain>
    </source>
</reference>
<feature type="compositionally biased region" description="Polar residues" evidence="2">
    <location>
        <begin position="435"/>
        <end position="447"/>
    </location>
</feature>
<dbReference type="EMBL" id="CACVKT020008127">
    <property type="protein sequence ID" value="CAC5413124.1"/>
    <property type="molecule type" value="Genomic_DNA"/>
</dbReference>
<proteinExistence type="predicted"/>
<sequence>MADIDFYGGIGDDNGEEGFGLDDDLDGEDNYNTDDKLSPLQKLEKYMQSDNVYTRQMVARGMLDTIRAVEDEEEDCTPVLEAMVKLSEDSDPIVRSELMEQIPHLAMYCQENKDLFPNSVSLYILPMVVRYLNDRNNQVRKTSQAALLVLLEQELISKADIEEQVVSVIIDLASPDSMDDYRTEAVALMSKMSQLLGRDMTERLFLSRFCEMCTDPLFHVRKVCAANFGDFCTVVGQDNTERELLPKFYYLCEDGVWGVRKACAECFMAVSCSCSLEVRRGELSNLFVNLLCDLSRWVRMAAFQQLGPFISTFADSELTGLFVNEEGVLIVKNPESLEILRDLEERIREKEEFVEDVRMFEREKQKAQEGLCDSMDNLEIMDISDSNNPNDVLVSSDDSLSAEEKRAHNYENSSTEHTNKTKQNSDSSISNDSSVAQCDNTTDQENTCDIKEPVSDSPICASSSDLSNNNIERNSVDSDSSSQLICDTSKPTGQDSQQEEDFNSFVYWRAPLPEIDVTLSEEHKSDDNQLSVYARGFDTVTAGKSDVVSLEDIALNDVEKNNVKNLNSDNEVLDDSQQIMTANVCTLNEVSETVDNIGTTHVIGDQLKELSLQNENNVHGLYYDLSGTSLEFIDAESPEHIDEAALAQQQDIVPQSLLESYLGMADPSRAQTVDTEITRHCAYNLPAVAYTLGRKNWNCIKLLYETLASDMQWKVRRTLAFSIHEMAIILGSEITHHDLVPVFDGFLKDLDEVRIGVLRHFSDFLRLLTQETRKQYLGKMDSFMSLDNHKNWRFRFELAEQLISITELFSATEVSQYVLPLGLALCEDRVSEVRRMAFNLMSVIMRKLSTDDDDKLMEGLLNQLVNLFAKSNKWLGRQIFAQLTQAIIDYNAVPLDRLVTIILPGLFALSTDSVPNVRISVAKALSQSLMNKAFFFTEKNPCCEELKKVIEQLQNDQDRDVRYFSSPVSETTYEEEDQEEQDPLGTKVGYHLDIGRLIEVLRDWSLLCNNLSMKGAIQE</sequence>
<feature type="region of interest" description="Disordered" evidence="2">
    <location>
        <begin position="13"/>
        <end position="36"/>
    </location>
</feature>
<dbReference type="InterPro" id="IPR011989">
    <property type="entry name" value="ARM-like"/>
</dbReference>
<dbReference type="GO" id="GO:0019888">
    <property type="term" value="F:protein phosphatase regulator activity"/>
    <property type="evidence" value="ECO:0007669"/>
    <property type="project" value="TreeGrafter"/>
</dbReference>
<dbReference type="SUPFAM" id="SSF48371">
    <property type="entry name" value="ARM repeat"/>
    <property type="match status" value="1"/>
</dbReference>
<keyword evidence="1" id="KW-0677">Repeat</keyword>
<name>A0A6J8DX13_MYTCO</name>
<dbReference type="InterPro" id="IPR051023">
    <property type="entry name" value="PP2A_Regulatory_Subunit_A"/>
</dbReference>
<feature type="region of interest" description="Disordered" evidence="2">
    <location>
        <begin position="383"/>
        <end position="500"/>
    </location>
</feature>
<feature type="compositionally biased region" description="Polar residues" evidence="2">
    <location>
        <begin position="460"/>
        <end position="496"/>
    </location>
</feature>
<dbReference type="OrthoDB" id="340346at2759"/>
<dbReference type="Proteomes" id="UP000507470">
    <property type="component" value="Unassembled WGS sequence"/>
</dbReference>
<feature type="compositionally biased region" description="Low complexity" evidence="2">
    <location>
        <begin position="424"/>
        <end position="434"/>
    </location>
</feature>
<accession>A0A6J8DX13</accession>
<dbReference type="PANTHER" id="PTHR10648:SF1">
    <property type="entry name" value="SERINE_THREONINE-PROTEIN PHOSPHATASE 4 REGULATORY SUBUNIT 1"/>
    <property type="match status" value="1"/>
</dbReference>
<gene>
    <name evidence="3" type="ORF">MCOR_46060</name>
</gene>
<dbReference type="AlphaFoldDB" id="A0A6J8DX13"/>
<evidence type="ECO:0000313" key="4">
    <source>
        <dbReference type="Proteomes" id="UP000507470"/>
    </source>
</evidence>
<dbReference type="GO" id="GO:0005737">
    <property type="term" value="C:cytoplasm"/>
    <property type="evidence" value="ECO:0007669"/>
    <property type="project" value="TreeGrafter"/>
</dbReference>